<feature type="compositionally biased region" description="Polar residues" evidence="1">
    <location>
        <begin position="558"/>
        <end position="568"/>
    </location>
</feature>
<keyword evidence="4" id="KW-1185">Reference proteome</keyword>
<dbReference type="InterPro" id="IPR053036">
    <property type="entry name" value="CellCycle_DNARepair_Reg"/>
</dbReference>
<dbReference type="GO" id="GO:1990683">
    <property type="term" value="P:DNA double-strand break attachment to nuclear envelope"/>
    <property type="evidence" value="ECO:0007669"/>
    <property type="project" value="TreeGrafter"/>
</dbReference>
<gene>
    <name evidence="3" type="ORF">EDB92DRAFT_301252</name>
</gene>
<accession>A0AAD4LA36</accession>
<proteinExistence type="predicted"/>
<sequence length="1062" mass="116857">MPIFEGIKFFCSSTLSENRRLDLISSLERNGAVSVPLEEATHIITHSLDYEGQDRAKGGSVTVTDFWAERSLILGRLQLVQHFSPDPSMLFSGVVACATDLVPSDVEVLSAGITALGGQWRAGLTRDVTHLFAVGPGSDKYQTALRYQKDTQVKVLLPHWFDDSVRLGICGLSTTTYEWPEPPLFTFGRPSPEMGAAGDSLLRPHNKPSQEKRALYRAALMTAEQEVKLGQAEPRNVWNHRRVLLSPDLELSDDRRQAIEAGIVRSGGVVVEYDARRIDVEYDFDILIARYRWGGLYVQGVSGRKLIGSLTWLFHVESTGIIGTPTAQLLHYPVPKKPIEGFSAHEITVTNYTGDARDYLKKLIGLMGATFTPSMSGKNTVLIAAYFSGNKANKARNWSIPIVNHTWLEDCFIQWKNLTVGLEKYVVFPPGLNFSDNLGERGIQREVILESLPDLETEMAHASAVTPVAEVSNNDDARKQSPTYAKRPSTRKANEVEDATGGLDSEDRINVDVKSQSTNTRRGNAHMQVDEPEGAAPHEPGRHHEPKRTWKSPRRASASHSPLRQATSPLKPACKRISSPSKRRRGADQETTEDEGEPSPTKRSTRAEWAAAGSLVNSPSKAPQKSPSKSSPGSPLLRMESVLMPPIGTGEALAKSSQRAAKTGPVKDKLQSRNLQARSISPERAGPLSSLTVDTTMDREEGPSRQVSRRSAASRASQRLREEVMPDVINFEKEMRRGHVRIANLPESSKGKEKTDTGSKTVDKGKKRASVHNGVESILFSDDEHERKKRRISGTKDRSTGAGRADDGDERSDRAGAGSQRTAEISSGKGAKPKKAPPGGDLTREYTVRVLATQVTLEDNEERALAKLGAKTGVKPGECTHLVVKSLARTEKLLCAMAVAPHFVTERWVRDSITAKKLLPTDKYVLADRISEMKWKFELVDALKRAKANRGQLFASKVFYVTNNVPLDKKLLKNVILAHGGQAWPGHVLGSQIRQQNPTVRALSGKSSGQQHLVISCAEDASVWRPIAEAGHAIYSQELILSAALTQEMRLYDEEFRVDTPS</sequence>
<feature type="compositionally biased region" description="Basic and acidic residues" evidence="1">
    <location>
        <begin position="749"/>
        <end position="764"/>
    </location>
</feature>
<dbReference type="InterPro" id="IPR036420">
    <property type="entry name" value="BRCT_dom_sf"/>
</dbReference>
<dbReference type="GO" id="GO:0006302">
    <property type="term" value="P:double-strand break repair"/>
    <property type="evidence" value="ECO:0007669"/>
    <property type="project" value="TreeGrafter"/>
</dbReference>
<feature type="compositionally biased region" description="Low complexity" evidence="1">
    <location>
        <begin position="618"/>
        <end position="635"/>
    </location>
</feature>
<reference evidence="3" key="1">
    <citation type="submission" date="2022-01" db="EMBL/GenBank/DDBJ databases">
        <title>Comparative genomics reveals a dynamic genome evolution in the ectomycorrhizal milk-cap (Lactarius) mushrooms.</title>
        <authorList>
            <consortium name="DOE Joint Genome Institute"/>
            <person name="Lebreton A."/>
            <person name="Tang N."/>
            <person name="Kuo A."/>
            <person name="LaButti K."/>
            <person name="Drula E."/>
            <person name="Barry K."/>
            <person name="Clum A."/>
            <person name="Lipzen A."/>
            <person name="Mousain D."/>
            <person name="Ng V."/>
            <person name="Wang R."/>
            <person name="Wang X."/>
            <person name="Dai Y."/>
            <person name="Henrissat B."/>
            <person name="Grigoriev I.V."/>
            <person name="Guerin-Laguette A."/>
            <person name="Yu F."/>
            <person name="Martin F.M."/>
        </authorList>
    </citation>
    <scope>NUCLEOTIDE SEQUENCE</scope>
    <source>
        <strain evidence="3">QP</strain>
    </source>
</reference>
<feature type="compositionally biased region" description="Low complexity" evidence="1">
    <location>
        <begin position="704"/>
        <end position="717"/>
    </location>
</feature>
<feature type="region of interest" description="Disordered" evidence="1">
    <location>
        <begin position="464"/>
        <end position="842"/>
    </location>
</feature>
<dbReference type="CDD" id="cd18436">
    <property type="entry name" value="BRCT_BRC1_like_rpt2"/>
    <property type="match status" value="1"/>
</dbReference>
<dbReference type="CDD" id="cd17743">
    <property type="entry name" value="BRCT_BRC1_like_rpt5"/>
    <property type="match status" value="1"/>
</dbReference>
<dbReference type="Pfam" id="PF16770">
    <property type="entry name" value="RTT107_BRCT_5"/>
    <property type="match status" value="1"/>
</dbReference>
<feature type="domain" description="BRCT" evidence="2">
    <location>
        <begin position="1"/>
        <end position="85"/>
    </location>
</feature>
<dbReference type="Pfam" id="PF16589">
    <property type="entry name" value="BRCT_2"/>
    <property type="match status" value="1"/>
</dbReference>
<evidence type="ECO:0000259" key="2">
    <source>
        <dbReference type="PROSITE" id="PS50172"/>
    </source>
</evidence>
<evidence type="ECO:0000313" key="4">
    <source>
        <dbReference type="Proteomes" id="UP001201163"/>
    </source>
</evidence>
<feature type="domain" description="BRCT" evidence="2">
    <location>
        <begin position="86"/>
        <end position="166"/>
    </location>
</feature>
<dbReference type="Pfam" id="PF12738">
    <property type="entry name" value="PTCB-BRCT"/>
    <property type="match status" value="2"/>
</dbReference>
<dbReference type="SUPFAM" id="SSF52113">
    <property type="entry name" value="BRCT domain"/>
    <property type="match status" value="3"/>
</dbReference>
<organism evidence="3 4">
    <name type="scientific">Lactarius akahatsu</name>
    <dbReference type="NCBI Taxonomy" id="416441"/>
    <lineage>
        <taxon>Eukaryota</taxon>
        <taxon>Fungi</taxon>
        <taxon>Dikarya</taxon>
        <taxon>Basidiomycota</taxon>
        <taxon>Agaricomycotina</taxon>
        <taxon>Agaricomycetes</taxon>
        <taxon>Russulales</taxon>
        <taxon>Russulaceae</taxon>
        <taxon>Lactarius</taxon>
    </lineage>
</organism>
<comment type="caution">
    <text evidence="3">The sequence shown here is derived from an EMBL/GenBank/DDBJ whole genome shotgun (WGS) entry which is preliminary data.</text>
</comment>
<feature type="compositionally biased region" description="Basic residues" evidence="1">
    <location>
        <begin position="544"/>
        <end position="554"/>
    </location>
</feature>
<dbReference type="PROSITE" id="PS50172">
    <property type="entry name" value="BRCT"/>
    <property type="match status" value="4"/>
</dbReference>
<dbReference type="PANTHER" id="PTHR47667:SF1">
    <property type="entry name" value="REGULATOR OF TY1 TRANSPOSITION PROTEIN 107"/>
    <property type="match status" value="1"/>
</dbReference>
<dbReference type="Gene3D" id="3.40.50.10190">
    <property type="entry name" value="BRCT domain"/>
    <property type="match status" value="4"/>
</dbReference>
<dbReference type="PANTHER" id="PTHR47667">
    <property type="entry name" value="REGULATOR OF TY1 TRANSPOSITION PROTEIN 107"/>
    <property type="match status" value="1"/>
</dbReference>
<dbReference type="GO" id="GO:0005634">
    <property type="term" value="C:nucleus"/>
    <property type="evidence" value="ECO:0007669"/>
    <property type="project" value="TreeGrafter"/>
</dbReference>
<protein>
    <recommendedName>
        <fullName evidence="2">BRCT domain-containing protein</fullName>
    </recommendedName>
</protein>
<evidence type="ECO:0000313" key="3">
    <source>
        <dbReference type="EMBL" id="KAH8980173.1"/>
    </source>
</evidence>
<feature type="compositionally biased region" description="Basic and acidic residues" evidence="1">
    <location>
        <begin position="719"/>
        <end position="737"/>
    </location>
</feature>
<dbReference type="InterPro" id="IPR001357">
    <property type="entry name" value="BRCT_dom"/>
</dbReference>
<dbReference type="AlphaFoldDB" id="A0AAD4LA36"/>
<feature type="domain" description="BRCT" evidence="2">
    <location>
        <begin position="862"/>
        <end position="926"/>
    </location>
</feature>
<feature type="compositionally biased region" description="Polar residues" evidence="1">
    <location>
        <begin position="513"/>
        <end position="522"/>
    </location>
</feature>
<evidence type="ECO:0000256" key="1">
    <source>
        <dbReference type="SAM" id="MobiDB-lite"/>
    </source>
</evidence>
<feature type="domain" description="BRCT" evidence="2">
    <location>
        <begin position="337"/>
        <end position="412"/>
    </location>
</feature>
<dbReference type="EMBL" id="JAKELL010000142">
    <property type="protein sequence ID" value="KAH8980173.1"/>
    <property type="molecule type" value="Genomic_DNA"/>
</dbReference>
<dbReference type="SMART" id="SM00292">
    <property type="entry name" value="BRCT"/>
    <property type="match status" value="4"/>
</dbReference>
<name>A0AAD4LA36_9AGAM</name>
<dbReference type="Proteomes" id="UP001201163">
    <property type="component" value="Unassembled WGS sequence"/>
</dbReference>
<dbReference type="GO" id="GO:0035361">
    <property type="term" value="C:Cul8-RING ubiquitin ligase complex"/>
    <property type="evidence" value="ECO:0007669"/>
    <property type="project" value="TreeGrafter"/>
</dbReference>
<dbReference type="CDD" id="cd18432">
    <property type="entry name" value="BRCT_PAXIP1_rpt6_like"/>
    <property type="match status" value="1"/>
</dbReference>